<feature type="non-terminal residue" evidence="1">
    <location>
        <position position="1"/>
    </location>
</feature>
<dbReference type="EMBL" id="QJKJ01010100">
    <property type="protein sequence ID" value="RDX74670.1"/>
    <property type="molecule type" value="Genomic_DNA"/>
</dbReference>
<accession>A0A371F8Q6</accession>
<organism evidence="1 2">
    <name type="scientific">Mucuna pruriens</name>
    <name type="common">Velvet bean</name>
    <name type="synonym">Dolichos pruriens</name>
    <dbReference type="NCBI Taxonomy" id="157652"/>
    <lineage>
        <taxon>Eukaryota</taxon>
        <taxon>Viridiplantae</taxon>
        <taxon>Streptophyta</taxon>
        <taxon>Embryophyta</taxon>
        <taxon>Tracheophyta</taxon>
        <taxon>Spermatophyta</taxon>
        <taxon>Magnoliopsida</taxon>
        <taxon>eudicotyledons</taxon>
        <taxon>Gunneridae</taxon>
        <taxon>Pentapetalae</taxon>
        <taxon>rosids</taxon>
        <taxon>fabids</taxon>
        <taxon>Fabales</taxon>
        <taxon>Fabaceae</taxon>
        <taxon>Papilionoideae</taxon>
        <taxon>50 kb inversion clade</taxon>
        <taxon>NPAAA clade</taxon>
        <taxon>indigoferoid/millettioid clade</taxon>
        <taxon>Phaseoleae</taxon>
        <taxon>Mucuna</taxon>
    </lineage>
</organism>
<comment type="caution">
    <text evidence="1">The sequence shown here is derived from an EMBL/GenBank/DDBJ whole genome shotgun (WGS) entry which is preliminary data.</text>
</comment>
<proteinExistence type="predicted"/>
<reference evidence="1" key="1">
    <citation type="submission" date="2018-05" db="EMBL/GenBank/DDBJ databases">
        <title>Draft genome of Mucuna pruriens seed.</title>
        <authorList>
            <person name="Nnadi N.E."/>
            <person name="Vos R."/>
            <person name="Hasami M.H."/>
            <person name="Devisetty U.K."/>
            <person name="Aguiy J.C."/>
        </authorList>
    </citation>
    <scope>NUCLEOTIDE SEQUENCE [LARGE SCALE GENOMIC DNA]</scope>
    <source>
        <strain evidence="1">JCA_2017</strain>
    </source>
</reference>
<evidence type="ECO:0000313" key="1">
    <source>
        <dbReference type="EMBL" id="RDX74670.1"/>
    </source>
</evidence>
<protein>
    <submittedName>
        <fullName evidence="1">Uncharacterized protein</fullName>
    </submittedName>
</protein>
<gene>
    <name evidence="1" type="ORF">CR513_45555</name>
</gene>
<sequence>MTYGSWSHHYMTNPSLAQNGYSRTNWTRMVRLCAIKQVFVKQSPSFENDTFPNHVFKLKKGTLWTQVSTSCLV</sequence>
<keyword evidence="2" id="KW-1185">Reference proteome</keyword>
<dbReference type="Proteomes" id="UP000257109">
    <property type="component" value="Unassembled WGS sequence"/>
</dbReference>
<dbReference type="AlphaFoldDB" id="A0A371F8Q6"/>
<name>A0A371F8Q6_MUCPR</name>
<evidence type="ECO:0000313" key="2">
    <source>
        <dbReference type="Proteomes" id="UP000257109"/>
    </source>
</evidence>